<dbReference type="InterPro" id="IPR008983">
    <property type="entry name" value="Tumour_necrosis_fac-like_dom"/>
</dbReference>
<dbReference type="SMART" id="SM00110">
    <property type="entry name" value="C1Q"/>
    <property type="match status" value="1"/>
</dbReference>
<dbReference type="PROSITE" id="PS50871">
    <property type="entry name" value="C1Q"/>
    <property type="match status" value="1"/>
</dbReference>
<gene>
    <name evidence="7" type="ORF">ACEWY4_013409</name>
</gene>
<keyword evidence="4" id="KW-0175">Coiled coil</keyword>
<dbReference type="InterPro" id="IPR050822">
    <property type="entry name" value="Cerebellin_Synaptic_Org"/>
</dbReference>
<evidence type="ECO:0000256" key="1">
    <source>
        <dbReference type="ARBA" id="ARBA00004613"/>
    </source>
</evidence>
<dbReference type="GO" id="GO:0005576">
    <property type="term" value="C:extracellular region"/>
    <property type="evidence" value="ECO:0007669"/>
    <property type="project" value="UniProtKB-SubCell"/>
</dbReference>
<dbReference type="SUPFAM" id="SSF49842">
    <property type="entry name" value="TNF-like"/>
    <property type="match status" value="1"/>
</dbReference>
<evidence type="ECO:0000256" key="3">
    <source>
        <dbReference type="ARBA" id="ARBA00022729"/>
    </source>
</evidence>
<dbReference type="Pfam" id="PF00386">
    <property type="entry name" value="C1q"/>
    <property type="match status" value="1"/>
</dbReference>
<evidence type="ECO:0000259" key="6">
    <source>
        <dbReference type="PROSITE" id="PS50871"/>
    </source>
</evidence>
<keyword evidence="3 5" id="KW-0732">Signal</keyword>
<evidence type="ECO:0000313" key="7">
    <source>
        <dbReference type="EMBL" id="KAL2091146.1"/>
    </source>
</evidence>
<comment type="subcellular location">
    <subcellularLocation>
        <location evidence="1">Secreted</location>
    </subcellularLocation>
</comment>
<dbReference type="Proteomes" id="UP001591681">
    <property type="component" value="Unassembled WGS sequence"/>
</dbReference>
<dbReference type="Gene3D" id="2.60.120.40">
    <property type="match status" value="1"/>
</dbReference>
<evidence type="ECO:0000256" key="4">
    <source>
        <dbReference type="SAM" id="Coils"/>
    </source>
</evidence>
<feature type="coiled-coil region" evidence="4">
    <location>
        <begin position="68"/>
        <end position="95"/>
    </location>
</feature>
<reference evidence="7 8" key="1">
    <citation type="submission" date="2024-09" db="EMBL/GenBank/DDBJ databases">
        <title>A chromosome-level genome assembly of Gray's grenadier anchovy, Coilia grayii.</title>
        <authorList>
            <person name="Fu Z."/>
        </authorList>
    </citation>
    <scope>NUCLEOTIDE SEQUENCE [LARGE SCALE GENOMIC DNA]</scope>
    <source>
        <strain evidence="7">G4</strain>
        <tissue evidence="7">Muscle</tissue>
    </source>
</reference>
<protein>
    <recommendedName>
        <fullName evidence="6">C1q domain-containing protein</fullName>
    </recommendedName>
</protein>
<comment type="caution">
    <text evidence="7">The sequence shown here is derived from an EMBL/GenBank/DDBJ whole genome shotgun (WGS) entry which is preliminary data.</text>
</comment>
<sequence length="237" mass="25588">MPHEAYKGHKLAQRSIDLRITTMMKTIAVLFLALGCCLSEPQNGCEAPQTGGPERSGLCALCSLPQDVANVMEKVNLLETRLQKTEKDVEELRSLIGGQPQVAFSAALLDSGSGDTGPFTAATPLKYKRVFSNTGSSYNPSTGIFTAQVKGMYFFRFSMFNNLSATPSSVVSLMKNGQRLTSVWDTAGSDANDMGSNAVVIALEVGDSVYAELAANRIVYDDSMNYNTFSGFLLFTM</sequence>
<evidence type="ECO:0000256" key="5">
    <source>
        <dbReference type="SAM" id="SignalP"/>
    </source>
</evidence>
<feature type="signal peptide" evidence="5">
    <location>
        <begin position="1"/>
        <end position="39"/>
    </location>
</feature>
<dbReference type="PRINTS" id="PR00007">
    <property type="entry name" value="COMPLEMNTC1Q"/>
</dbReference>
<evidence type="ECO:0000313" key="8">
    <source>
        <dbReference type="Proteomes" id="UP001591681"/>
    </source>
</evidence>
<dbReference type="PANTHER" id="PTHR22923:SF102">
    <property type="entry name" value="CEREBELLIN 13-RELATED"/>
    <property type="match status" value="1"/>
</dbReference>
<evidence type="ECO:0000256" key="2">
    <source>
        <dbReference type="ARBA" id="ARBA00022525"/>
    </source>
</evidence>
<dbReference type="AlphaFoldDB" id="A0ABD1JW95"/>
<feature type="domain" description="C1q" evidence="6">
    <location>
        <begin position="97"/>
        <end position="237"/>
    </location>
</feature>
<proteinExistence type="predicted"/>
<dbReference type="PANTHER" id="PTHR22923">
    <property type="entry name" value="CEREBELLIN-RELATED"/>
    <property type="match status" value="1"/>
</dbReference>
<dbReference type="InterPro" id="IPR001073">
    <property type="entry name" value="C1q_dom"/>
</dbReference>
<organism evidence="7 8">
    <name type="scientific">Coilia grayii</name>
    <name type="common">Gray's grenadier anchovy</name>
    <dbReference type="NCBI Taxonomy" id="363190"/>
    <lineage>
        <taxon>Eukaryota</taxon>
        <taxon>Metazoa</taxon>
        <taxon>Chordata</taxon>
        <taxon>Craniata</taxon>
        <taxon>Vertebrata</taxon>
        <taxon>Euteleostomi</taxon>
        <taxon>Actinopterygii</taxon>
        <taxon>Neopterygii</taxon>
        <taxon>Teleostei</taxon>
        <taxon>Clupei</taxon>
        <taxon>Clupeiformes</taxon>
        <taxon>Clupeoidei</taxon>
        <taxon>Engraulidae</taxon>
        <taxon>Coilinae</taxon>
        <taxon>Coilia</taxon>
    </lineage>
</organism>
<keyword evidence="8" id="KW-1185">Reference proteome</keyword>
<feature type="chain" id="PRO_5044758446" description="C1q domain-containing protein" evidence="5">
    <location>
        <begin position="40"/>
        <end position="237"/>
    </location>
</feature>
<accession>A0ABD1JW95</accession>
<name>A0ABD1JW95_9TELE</name>
<dbReference type="EMBL" id="JBHFQA010000011">
    <property type="protein sequence ID" value="KAL2091146.1"/>
    <property type="molecule type" value="Genomic_DNA"/>
</dbReference>
<keyword evidence="2" id="KW-0964">Secreted</keyword>